<feature type="region of interest" description="Disordered" evidence="1">
    <location>
        <begin position="443"/>
        <end position="467"/>
    </location>
</feature>
<organism evidence="2 3">
    <name type="scientific">Galleria mellonella</name>
    <name type="common">Greater wax moth</name>
    <dbReference type="NCBI Taxonomy" id="7137"/>
    <lineage>
        <taxon>Eukaryota</taxon>
        <taxon>Metazoa</taxon>
        <taxon>Ecdysozoa</taxon>
        <taxon>Arthropoda</taxon>
        <taxon>Hexapoda</taxon>
        <taxon>Insecta</taxon>
        <taxon>Pterygota</taxon>
        <taxon>Neoptera</taxon>
        <taxon>Endopterygota</taxon>
        <taxon>Lepidoptera</taxon>
        <taxon>Glossata</taxon>
        <taxon>Ditrysia</taxon>
        <taxon>Pyraloidea</taxon>
        <taxon>Pyralidae</taxon>
        <taxon>Galleriinae</taxon>
        <taxon>Galleria</taxon>
    </lineage>
</organism>
<gene>
    <name evidence="3" type="primary">LOC116413162</name>
</gene>
<accession>A0A6J3C698</accession>
<evidence type="ECO:0000256" key="1">
    <source>
        <dbReference type="SAM" id="MobiDB-lite"/>
    </source>
</evidence>
<sequence>MIRITLTKLKSVCSPHILWNEPWINPSKVEKLSASVLSKRESTVSGNDEGECEKCKRIIELIFAPNKSDIDKATIEANALNHGLKQEQLTEIITHDENVNDETACEKCNRIINEVFAERKFESNSKKDITEHATYKPIDNIKLQSTTAKETEEKLAQKIEVIDEMPLVEAARPAIEGFSAPPKVLGNIVEAITVNYSANDLNSNDTKHTITSLISQDTLDELAKRCLDTPNSQIDDRILREMGNLGIPQTTNRESNIHTVDQEVMQMDILEKPVQNSEIELEIRVLEKNPVHATKTYSIFESNFDSEKKTTGRHVNILYPTQRDNVEEDCSHLEAEGSKDCNELEEIDTTSTRPNIKTLSNDKNSEKEGISFNDHNFSSISNKIFNCYVPPAEKTITLLHSMENNQTNSMVNYTSPDDYSELIKNLKAHEKLKAKRESIQKLEREGITPQNNPPTSSESDPTQIDPRYSCQHEDLHFLKRTTEECADIPLKQERIKPHHLKEEPLFIDKEFSSHTEPAIMIKECTETISSKEDGGDIINEEKLLPHHLLSELSILPRDIKLVPQTEVNDSCESEDYTMKLERTQPHYLRDNPIVTSKEFSPFTAPSILIKEDIHLQVTETSPYKLHLEYNTGKNYQKYFVNNKDIISDKNAPEKVAPPTKESKERDYFDTTPMPEDNGILVDSYNKRSMAFAKGNHVCDTLAPGKIENEIKQPVTPSCKHSDDAMINIMSSSEMRHITENEYSEPVICAETRRLSGFESNINEPLERNQTHEQLLCTTVQPESLVKSGSDKENMKSNKSEVQEIGAKPELKLDTDQISMKELLKRVRERNRLEFCRDFVLKTEATQVEPFYGKCRQPKKPCPPPAPVCPPKDPCPPPLCPPPEPPCPKPCKPVCPDPCAPAKPSCPPPKKSPCGRFKKQKFKQISDTLTVLFSLGPKLSIPHYKNTTISNKSSESSKSLVTKDIITKLNSLGIFLQADYLQGQFDAFENESMKSPDITSKYVIYVRGYEPWVPIPSWLIPEKEKKQKFVCPKEGCKQIPPPRLSQPCKENPCANLPKRSFSIIDVISREIGKKYIFDVKNL</sequence>
<dbReference type="GeneID" id="116413162"/>
<evidence type="ECO:0000313" key="2">
    <source>
        <dbReference type="Proteomes" id="UP001652740"/>
    </source>
</evidence>
<dbReference type="AlphaFoldDB" id="A0A6J3C698"/>
<dbReference type="PRINTS" id="PR00021">
    <property type="entry name" value="PRORICH"/>
</dbReference>
<keyword evidence="2" id="KW-1185">Reference proteome</keyword>
<evidence type="ECO:0000313" key="3">
    <source>
        <dbReference type="RefSeq" id="XP_031766519.2"/>
    </source>
</evidence>
<feature type="region of interest" description="Disordered" evidence="1">
    <location>
        <begin position="649"/>
        <end position="674"/>
    </location>
</feature>
<reference evidence="3" key="1">
    <citation type="submission" date="2025-08" db="UniProtKB">
        <authorList>
            <consortium name="RefSeq"/>
        </authorList>
    </citation>
    <scope>IDENTIFICATION</scope>
    <source>
        <tissue evidence="3">Whole larvae</tissue>
    </source>
</reference>
<dbReference type="Proteomes" id="UP001652740">
    <property type="component" value="Unplaced"/>
</dbReference>
<dbReference type="InParanoid" id="A0A6J3C698"/>
<name>A0A6J3C698_GALME</name>
<protein>
    <submittedName>
        <fullName evidence="3">Uncharacterized protein LOC116413162</fullName>
    </submittedName>
</protein>
<dbReference type="RefSeq" id="XP_031766519.2">
    <property type="nucleotide sequence ID" value="XM_031910659.2"/>
</dbReference>
<feature type="compositionally biased region" description="Polar residues" evidence="1">
    <location>
        <begin position="448"/>
        <end position="462"/>
    </location>
</feature>
<dbReference type="KEGG" id="gmw:116413162"/>
<proteinExistence type="predicted"/>